<dbReference type="Proteomes" id="UP001390339">
    <property type="component" value="Unassembled WGS sequence"/>
</dbReference>
<name>A0ABR2IUV9_9PEZI</name>
<reference evidence="2 3" key="1">
    <citation type="journal article" date="2024" name="IMA Fungus">
        <title>Apiospora arundinis, a panoply of carbohydrate-active enzymes and secondary metabolites.</title>
        <authorList>
            <person name="Sorensen T."/>
            <person name="Petersen C."/>
            <person name="Muurmann A.T."/>
            <person name="Christiansen J.V."/>
            <person name="Brundto M.L."/>
            <person name="Overgaard C.K."/>
            <person name="Boysen A.T."/>
            <person name="Wollenberg R.D."/>
            <person name="Larsen T.O."/>
            <person name="Sorensen J.L."/>
            <person name="Nielsen K.L."/>
            <person name="Sondergaard T.E."/>
        </authorList>
    </citation>
    <scope>NUCLEOTIDE SEQUENCE [LARGE SCALE GENOMIC DNA]</scope>
    <source>
        <strain evidence="2 3">AAU 773</strain>
    </source>
</reference>
<gene>
    <name evidence="2" type="ORF">PGQ11_007159</name>
</gene>
<dbReference type="EMBL" id="JAPCWZ010000004">
    <property type="protein sequence ID" value="KAK8868581.1"/>
    <property type="molecule type" value="Genomic_DNA"/>
</dbReference>
<keyword evidence="3" id="KW-1185">Reference proteome</keyword>
<evidence type="ECO:0000256" key="1">
    <source>
        <dbReference type="SAM" id="MobiDB-lite"/>
    </source>
</evidence>
<feature type="region of interest" description="Disordered" evidence="1">
    <location>
        <begin position="165"/>
        <end position="196"/>
    </location>
</feature>
<comment type="caution">
    <text evidence="2">The sequence shown here is derived from an EMBL/GenBank/DDBJ whole genome shotgun (WGS) entry which is preliminary data.</text>
</comment>
<accession>A0ABR2IUV9</accession>
<feature type="compositionally biased region" description="Low complexity" evidence="1">
    <location>
        <begin position="165"/>
        <end position="192"/>
    </location>
</feature>
<protein>
    <submittedName>
        <fullName evidence="2">Uncharacterized protein</fullName>
    </submittedName>
</protein>
<evidence type="ECO:0000313" key="2">
    <source>
        <dbReference type="EMBL" id="KAK8868581.1"/>
    </source>
</evidence>
<evidence type="ECO:0000313" key="3">
    <source>
        <dbReference type="Proteomes" id="UP001390339"/>
    </source>
</evidence>
<sequence>MPPSSRTHTARQWPQVRTLGQFEQRFRELYMGACLLPEEQMWLHAVTERFGTEVTRDGLAFWTASDLVEFLALTLPEQLKTDLYMASLLLQRCLLRLGSYPYLNRPAQALTFETLSVAIAILLQRYDESTNPVGVTGLIYELFETQARSLGVLLFQSMRSSSTVEASSSSSSRSNNRRASNNSSSSSSSTSRAGMPRTVVDDEHLLQAHQLLLNCNHRYSDLDPSVIEFGPALVPAHELPSSWSADVTGYVHRDQFKSLLKLLLYCESPPFGLDADGVAQNADFNELENTAQNVLTRFQGPQGGSRGITWESFEMAFLFMAPRLMTGLGNLLSTFVLCPVGIDQMGRLSRDQLIAVIQQAMSAPIDPMYSSY</sequence>
<proteinExistence type="predicted"/>
<organism evidence="2 3">
    <name type="scientific">Apiospora arundinis</name>
    <dbReference type="NCBI Taxonomy" id="335852"/>
    <lineage>
        <taxon>Eukaryota</taxon>
        <taxon>Fungi</taxon>
        <taxon>Dikarya</taxon>
        <taxon>Ascomycota</taxon>
        <taxon>Pezizomycotina</taxon>
        <taxon>Sordariomycetes</taxon>
        <taxon>Xylariomycetidae</taxon>
        <taxon>Amphisphaeriales</taxon>
        <taxon>Apiosporaceae</taxon>
        <taxon>Apiospora</taxon>
    </lineage>
</organism>